<keyword evidence="10" id="KW-1185">Reference proteome</keyword>
<keyword evidence="8" id="KW-0472">Membrane</keyword>
<dbReference type="InterPro" id="IPR014748">
    <property type="entry name" value="Enoyl-CoA_hydra_C"/>
</dbReference>
<dbReference type="Proteomes" id="UP000007350">
    <property type="component" value="Unassembled WGS sequence"/>
</dbReference>
<dbReference type="CDD" id="cd06558">
    <property type="entry name" value="crotonase-like"/>
    <property type="match status" value="1"/>
</dbReference>
<dbReference type="Pfam" id="PF00378">
    <property type="entry name" value="ECH_1"/>
    <property type="match status" value="1"/>
</dbReference>
<dbReference type="InterPro" id="IPR001753">
    <property type="entry name" value="Enoyl-CoA_hydra/iso"/>
</dbReference>
<keyword evidence="8" id="KW-1133">Transmembrane helix</keyword>
<dbReference type="FunFam" id="3.90.226.10:FF:000019">
    <property type="entry name" value="Enoyl-CoA hydratase, mitochondrial"/>
    <property type="match status" value="1"/>
</dbReference>
<evidence type="ECO:0000256" key="5">
    <source>
        <dbReference type="ARBA" id="ARBA00023239"/>
    </source>
</evidence>
<dbReference type="GO" id="GO:0005739">
    <property type="term" value="C:mitochondrion"/>
    <property type="evidence" value="ECO:0007669"/>
    <property type="project" value="TreeGrafter"/>
</dbReference>
<dbReference type="FunFam" id="1.10.12.10:FF:000001">
    <property type="entry name" value="Probable enoyl-CoA hydratase, mitochondrial"/>
    <property type="match status" value="1"/>
</dbReference>
<dbReference type="GO" id="GO:0004300">
    <property type="term" value="F:enoyl-CoA hydratase activity"/>
    <property type="evidence" value="ECO:0007669"/>
    <property type="project" value="UniProtKB-EC"/>
</dbReference>
<dbReference type="OrthoDB" id="2018133at2759"/>
<protein>
    <recommendedName>
        <fullName evidence="6">Probable enoyl-CoA hydratase, mitochondrial</fullName>
        <ecNumber evidence="2">4.2.1.17</ecNumber>
    </recommendedName>
</protein>
<dbReference type="EC" id="4.2.1.17" evidence="2"/>
<dbReference type="AlphaFoldDB" id="K2NVH0"/>
<evidence type="ECO:0000313" key="10">
    <source>
        <dbReference type="Proteomes" id="UP000007350"/>
    </source>
</evidence>
<comment type="caution">
    <text evidence="9">The sequence shown here is derived from an EMBL/GenBank/DDBJ whole genome shotgun (WGS) entry which is preliminary data.</text>
</comment>
<evidence type="ECO:0000256" key="8">
    <source>
        <dbReference type="SAM" id="Phobius"/>
    </source>
</evidence>
<feature type="transmembrane region" description="Helical" evidence="8">
    <location>
        <begin position="6"/>
        <end position="24"/>
    </location>
</feature>
<dbReference type="InterPro" id="IPR018376">
    <property type="entry name" value="Enoyl-CoA_hyd/isom_CS"/>
</dbReference>
<dbReference type="PROSITE" id="PS00166">
    <property type="entry name" value="ENOYL_COA_HYDRATASE"/>
    <property type="match status" value="1"/>
</dbReference>
<evidence type="ECO:0000256" key="6">
    <source>
        <dbReference type="ARBA" id="ARBA00073937"/>
    </source>
</evidence>
<sequence>MVPAVVFLLITLFFFFLSIFSVFIRKYSIHIYIYIMLRKSLFLFNSMDPIVKYVQKGAVVTLTLNRPKQLNALNAELTNALSENLLKCDADPSVSVVIITGEGRSFVAGADIKAMANQTFVEFYKHNMLRGLDTVATVRKPIIAAVNGFALGGGCELAMSCDIVVASEKAIFGQPEIKIGTIPGAGGTQRLTRLIGKSKAMEWILTGEQYTAEEAERAGLVARVVRHEELLPTVSAMAEKIAMNSPVAVSLAKDCINKALETTLAQGLAYEQRTFQATFATDDQKEGMAAFVEKRKPNFKNA</sequence>
<evidence type="ECO:0000313" key="9">
    <source>
        <dbReference type="EMBL" id="EKF32952.1"/>
    </source>
</evidence>
<keyword evidence="8" id="KW-0812">Transmembrane</keyword>
<dbReference type="PANTHER" id="PTHR11941:SF54">
    <property type="entry name" value="ENOYL-COA HYDRATASE, MITOCHONDRIAL"/>
    <property type="match status" value="1"/>
</dbReference>
<dbReference type="SUPFAM" id="SSF52096">
    <property type="entry name" value="ClpP/crotonase"/>
    <property type="match status" value="1"/>
</dbReference>
<gene>
    <name evidence="9" type="ORF">MOQ_003187</name>
</gene>
<evidence type="ECO:0000256" key="1">
    <source>
        <dbReference type="ARBA" id="ARBA00005254"/>
    </source>
</evidence>
<evidence type="ECO:0000256" key="7">
    <source>
        <dbReference type="RuleBase" id="RU003707"/>
    </source>
</evidence>
<keyword evidence="5" id="KW-0456">Lyase</keyword>
<keyword evidence="4" id="KW-0443">Lipid metabolism</keyword>
<accession>K2NVH0</accession>
<organism evidence="9 10">
    <name type="scientific">Trypanosoma cruzi marinkellei</name>
    <dbReference type="NCBI Taxonomy" id="85056"/>
    <lineage>
        <taxon>Eukaryota</taxon>
        <taxon>Discoba</taxon>
        <taxon>Euglenozoa</taxon>
        <taxon>Kinetoplastea</taxon>
        <taxon>Metakinetoplastina</taxon>
        <taxon>Trypanosomatida</taxon>
        <taxon>Trypanosomatidae</taxon>
        <taxon>Trypanosoma</taxon>
        <taxon>Schizotrypanum</taxon>
    </lineage>
</organism>
<evidence type="ECO:0000256" key="3">
    <source>
        <dbReference type="ARBA" id="ARBA00022832"/>
    </source>
</evidence>
<evidence type="ECO:0000256" key="2">
    <source>
        <dbReference type="ARBA" id="ARBA00012076"/>
    </source>
</evidence>
<keyword evidence="3" id="KW-0276">Fatty acid metabolism</keyword>
<evidence type="ECO:0000256" key="4">
    <source>
        <dbReference type="ARBA" id="ARBA00023098"/>
    </source>
</evidence>
<proteinExistence type="inferred from homology"/>
<comment type="similarity">
    <text evidence="1 7">Belongs to the enoyl-CoA hydratase/isomerase family.</text>
</comment>
<dbReference type="GO" id="GO:0006635">
    <property type="term" value="P:fatty acid beta-oxidation"/>
    <property type="evidence" value="ECO:0007669"/>
    <property type="project" value="TreeGrafter"/>
</dbReference>
<dbReference type="EMBL" id="AHKC01009510">
    <property type="protein sequence ID" value="EKF32952.1"/>
    <property type="molecule type" value="Genomic_DNA"/>
</dbReference>
<reference evidence="9 10" key="1">
    <citation type="journal article" date="2012" name="BMC Genomics">
        <title>Comparative genomic analysis of human infective Trypanosoma cruzi lineages with the bat-restricted subspecies T. cruzi marinkellei.</title>
        <authorList>
            <person name="Franzen O."/>
            <person name="Talavera-Lopez C."/>
            <person name="Ochaya S."/>
            <person name="Butler C.E."/>
            <person name="Messenger L.A."/>
            <person name="Lewis M.D."/>
            <person name="Llewellyn M.S."/>
            <person name="Marinkelle C.J."/>
            <person name="Tyler K.M."/>
            <person name="Miles M.A."/>
            <person name="Andersson B."/>
        </authorList>
    </citation>
    <scope>NUCLEOTIDE SEQUENCE [LARGE SCALE GENOMIC DNA]</scope>
    <source>
        <strain evidence="9 10">B7</strain>
    </source>
</reference>
<name>K2NVH0_TRYCR</name>
<dbReference type="PANTHER" id="PTHR11941">
    <property type="entry name" value="ENOYL-COA HYDRATASE-RELATED"/>
    <property type="match status" value="1"/>
</dbReference>
<dbReference type="Gene3D" id="3.90.226.10">
    <property type="entry name" value="2-enoyl-CoA Hydratase, Chain A, domain 1"/>
    <property type="match status" value="1"/>
</dbReference>
<dbReference type="Gene3D" id="1.10.12.10">
    <property type="entry name" value="Lyase 2-enoyl-coa Hydratase, Chain A, domain 2"/>
    <property type="match status" value="1"/>
</dbReference>
<dbReference type="InterPro" id="IPR029045">
    <property type="entry name" value="ClpP/crotonase-like_dom_sf"/>
</dbReference>